<proteinExistence type="predicted"/>
<accession>A0A1D1UIT8</accession>
<organism evidence="2 3">
    <name type="scientific">Ramazzottius varieornatus</name>
    <name type="common">Water bear</name>
    <name type="synonym">Tardigrade</name>
    <dbReference type="NCBI Taxonomy" id="947166"/>
    <lineage>
        <taxon>Eukaryota</taxon>
        <taxon>Metazoa</taxon>
        <taxon>Ecdysozoa</taxon>
        <taxon>Tardigrada</taxon>
        <taxon>Eutardigrada</taxon>
        <taxon>Parachela</taxon>
        <taxon>Hypsibioidea</taxon>
        <taxon>Ramazzottiidae</taxon>
        <taxon>Ramazzottius</taxon>
    </lineage>
</organism>
<feature type="compositionally biased region" description="Basic and acidic residues" evidence="1">
    <location>
        <begin position="92"/>
        <end position="114"/>
    </location>
</feature>
<feature type="compositionally biased region" description="Basic residues" evidence="1">
    <location>
        <begin position="78"/>
        <end position="91"/>
    </location>
</feature>
<reference evidence="2 3" key="1">
    <citation type="journal article" date="2016" name="Nat. Commun.">
        <title>Extremotolerant tardigrade genome and improved radiotolerance of human cultured cells by tardigrade-unique protein.</title>
        <authorList>
            <person name="Hashimoto T."/>
            <person name="Horikawa D.D."/>
            <person name="Saito Y."/>
            <person name="Kuwahara H."/>
            <person name="Kozuka-Hata H."/>
            <person name="Shin-I T."/>
            <person name="Minakuchi Y."/>
            <person name="Ohishi K."/>
            <person name="Motoyama A."/>
            <person name="Aizu T."/>
            <person name="Enomoto A."/>
            <person name="Kondo K."/>
            <person name="Tanaka S."/>
            <person name="Hara Y."/>
            <person name="Koshikawa S."/>
            <person name="Sagara H."/>
            <person name="Miura T."/>
            <person name="Yokobori S."/>
            <person name="Miyagawa K."/>
            <person name="Suzuki Y."/>
            <person name="Kubo T."/>
            <person name="Oyama M."/>
            <person name="Kohara Y."/>
            <person name="Fujiyama A."/>
            <person name="Arakawa K."/>
            <person name="Katayama T."/>
            <person name="Toyoda A."/>
            <person name="Kunieda T."/>
        </authorList>
    </citation>
    <scope>NUCLEOTIDE SEQUENCE [LARGE SCALE GENOMIC DNA]</scope>
    <source>
        <strain evidence="2 3">YOKOZUNA-1</strain>
    </source>
</reference>
<name>A0A1D1UIT8_RAMVA</name>
<evidence type="ECO:0000313" key="2">
    <source>
        <dbReference type="EMBL" id="GAU88430.1"/>
    </source>
</evidence>
<dbReference type="Proteomes" id="UP000186922">
    <property type="component" value="Unassembled WGS sequence"/>
</dbReference>
<feature type="region of interest" description="Disordered" evidence="1">
    <location>
        <begin position="64"/>
        <end position="114"/>
    </location>
</feature>
<dbReference type="EMBL" id="BDGG01000001">
    <property type="protein sequence ID" value="GAU88430.1"/>
    <property type="molecule type" value="Genomic_DNA"/>
</dbReference>
<gene>
    <name evidence="2" type="primary">RvY_01133-1</name>
    <name evidence="2" type="synonym">RvY_01133.1</name>
    <name evidence="2" type="ORF">RvY_01133</name>
</gene>
<dbReference type="AlphaFoldDB" id="A0A1D1UIT8"/>
<comment type="caution">
    <text evidence="2">The sequence shown here is derived from an EMBL/GenBank/DDBJ whole genome shotgun (WGS) entry which is preliminary data.</text>
</comment>
<sequence length="114" mass="12830">MTAAQSTLAGIHQAIAATQQVAPPPTRGATTTQPALLQVSDLADMAVVGTPWRWTWPFGSSLRRYQQIPRNTPISHKGPSRRTPRNRQHHQRTQEKSRTSNREQRGHSDRDTDE</sequence>
<evidence type="ECO:0000313" key="3">
    <source>
        <dbReference type="Proteomes" id="UP000186922"/>
    </source>
</evidence>
<protein>
    <submittedName>
        <fullName evidence="2">Uncharacterized protein</fullName>
    </submittedName>
</protein>
<keyword evidence="3" id="KW-1185">Reference proteome</keyword>
<evidence type="ECO:0000256" key="1">
    <source>
        <dbReference type="SAM" id="MobiDB-lite"/>
    </source>
</evidence>